<protein>
    <submittedName>
        <fullName evidence="1">Uncharacterized protein</fullName>
    </submittedName>
</protein>
<evidence type="ECO:0000313" key="2">
    <source>
        <dbReference type="Proteomes" id="UP001239111"/>
    </source>
</evidence>
<dbReference type="EMBL" id="CM056742">
    <property type="protein sequence ID" value="KAJ8674826.1"/>
    <property type="molecule type" value="Genomic_DNA"/>
</dbReference>
<feature type="non-terminal residue" evidence="1">
    <location>
        <position position="623"/>
    </location>
</feature>
<accession>A0ACC2NUJ6</accession>
<comment type="caution">
    <text evidence="1">The sequence shown here is derived from an EMBL/GenBank/DDBJ whole genome shotgun (WGS) entry which is preliminary data.</text>
</comment>
<organism evidence="1 2">
    <name type="scientific">Eretmocerus hayati</name>
    <dbReference type="NCBI Taxonomy" id="131215"/>
    <lineage>
        <taxon>Eukaryota</taxon>
        <taxon>Metazoa</taxon>
        <taxon>Ecdysozoa</taxon>
        <taxon>Arthropoda</taxon>
        <taxon>Hexapoda</taxon>
        <taxon>Insecta</taxon>
        <taxon>Pterygota</taxon>
        <taxon>Neoptera</taxon>
        <taxon>Endopterygota</taxon>
        <taxon>Hymenoptera</taxon>
        <taxon>Apocrita</taxon>
        <taxon>Proctotrupomorpha</taxon>
        <taxon>Chalcidoidea</taxon>
        <taxon>Aphelinidae</taxon>
        <taxon>Aphelininae</taxon>
        <taxon>Eretmocerus</taxon>
    </lineage>
</organism>
<sequence>MTAPALKVSDAIYAELTATCDALGYNDGSKILLDRNSTEAIKDLIRYLRRDDDSHSVRRYLGQSKLLQRDLLKIFIDHPNKTELWNVLLRLLINLTSPAIVIYNDELPADKITRSYYLQILSHLQEYKSAMTNENVWIVVNEKLKELLAIEPAERGEDNEMIIERILSLIRNVLRVPASDHECRTDNDTSTHDLVLYSLHSSGITDLMVYIASTSREQQYHMQILEIVAFMLRDQNPARLARTEMHRTDAEKQNDEAKLLILRQKEQAEKMAKMKKYAGSRHSRFGGVYVVQNMKAIGDNEMICHKPYQNVEDLDFSVTKQKTKKRMNKSEPLTLSEERVSVLSVRLFLKEFCVEFLNGAYNPVMRHARTWLDNNVAEASHYLWALRFFMCFNRYHKFRVKFVSETISTEVFYIVQRQIEQNYELILTDKKKAPFYAKRMHIGLKAYQELLFTLIEMDKSGDLGVKNSSRVIMNNIFYVPEYRDTILSQLLNYNENTMSKDYLEDVVMTTHTFLKMLKNFCEKERHVVVQKKKRKKPVRKPKATKSGPTEASAPPASMEDQWDSSVGQEVSAVMQQNAIPEVVPFDAASDIPIDEQKGDAMKRIQRLLRCKEYEQAIGLLRSA</sequence>
<evidence type="ECO:0000313" key="1">
    <source>
        <dbReference type="EMBL" id="KAJ8674826.1"/>
    </source>
</evidence>
<proteinExistence type="predicted"/>
<reference evidence="1" key="1">
    <citation type="submission" date="2023-04" db="EMBL/GenBank/DDBJ databases">
        <title>A chromosome-level genome assembly of the parasitoid wasp Eretmocerus hayati.</title>
        <authorList>
            <person name="Zhong Y."/>
            <person name="Liu S."/>
            <person name="Liu Y."/>
        </authorList>
    </citation>
    <scope>NUCLEOTIDE SEQUENCE</scope>
    <source>
        <strain evidence="1">ZJU_SS_LIU_2023</strain>
    </source>
</reference>
<keyword evidence="2" id="KW-1185">Reference proteome</keyword>
<gene>
    <name evidence="1" type="ORF">QAD02_010612</name>
</gene>
<name>A0ACC2NUJ6_9HYME</name>
<dbReference type="Proteomes" id="UP001239111">
    <property type="component" value="Chromosome 2"/>
</dbReference>